<feature type="domain" description="RIC1 C-terminal alpha solenoid region" evidence="3">
    <location>
        <begin position="800"/>
        <end position="962"/>
    </location>
</feature>
<dbReference type="AlphaFoldDB" id="A0AAV8URF8"/>
<dbReference type="GO" id="GO:0005829">
    <property type="term" value="C:cytosol"/>
    <property type="evidence" value="ECO:0007669"/>
    <property type="project" value="TreeGrafter"/>
</dbReference>
<gene>
    <name evidence="4" type="ORF">NDN08_000405</name>
</gene>
<dbReference type="GO" id="GO:0006886">
    <property type="term" value="P:intracellular protein transport"/>
    <property type="evidence" value="ECO:0007669"/>
    <property type="project" value="InterPro"/>
</dbReference>
<evidence type="ECO:0000259" key="3">
    <source>
        <dbReference type="Pfam" id="PF07064"/>
    </source>
</evidence>
<keyword evidence="5" id="KW-1185">Reference proteome</keyword>
<dbReference type="SUPFAM" id="SSF75011">
    <property type="entry name" value="3-carboxy-cis,cis-mucoante lactonizing enzyme"/>
    <property type="match status" value="1"/>
</dbReference>
<dbReference type="GO" id="GO:0000139">
    <property type="term" value="C:Golgi membrane"/>
    <property type="evidence" value="ECO:0007669"/>
    <property type="project" value="TreeGrafter"/>
</dbReference>
<sequence>MAYLTIGFPKKYRLPEEDGPASILKLDQDEKYLLGVCGRNVVVWNGGRSRVVLGSVSVCDDDVLVGADWSFVRGQIVCVSRQGEVYIVKYSEVAGTSRLSISDRGVDHQNPLHIASKDETARLKLRVERVASGFPDDNGTAVDFVTSLTVCPAGLLIGTSRGIFSCLSLNGDVIWRIKIPDFLQLSETVRKLGLLQRVASSDVATGEILHQDENQSFGGVLKLEFNNKLEICGVVLGNGLAFLLSFPDGAATPPELSQTRWLECVDVTSLALESRRMFVTVGLRNGDVNHMHIGYTPGDSCTLLKTVSLESWQADPDQTGPVSGLRWSRDGTALAIAWEKCGLAVWSISGCRILWISKEAQTQYSPRPTFKGDNAKRMWTPFSQEGKSIALEWGPRGFFLWSSILTGRMKLSHCISEMALYRSGVLCNADQSESTRSSLIGYDKVMILSYPDENGRESSDFQQLLIPLSYLRTTWPPEFISVNNERSLVAVAASKGVAVCNIATRRWRIFGDLTPGSHNKCCALAWIGKTLLIFNELIEANGETKYELNILSREANASPRAQPHVAIPAKPILVDVREDGYLLVVCENSLLYLYRLEIDSRTTQVTLHAKMILPTRESNSSKDSSKIPGGGISVARIFPPVDMPELDGDSEITGPSKLMMVRSTGTLIFVDMSSMMSVPLLRNVEQFWYSNNYTSKSVHFDSSKTRPVFWALGDDGVKVCFASEFKELLQEHAQHPRSRSAEGFVEKWFEPDPEAYPIGVSLRSGMMIGISQKVEPDVVGGAGVVVPFCSIDVRGQPFFHRVLSHLLRTSDDKDALKFAYQCLDLPQFVDSLEWLLFEAVSDDMENGNGRGGGTYEKREFRSRVLRLLHYFGEYEDIVIRCARKMESKKWPLLFAEVGEPAALLEMCYMSKQFRSAACLLIVLQEMWGLLSSLHHIARLLDRVIEEGCYDLASDLRHFLDNAEIAASNSPAPRRAGSYDYIVSASPMNRAHPSITASVIRKARLLLAADNFRSLSSLCLYLDFPLSLFLSKERGPMVSDFKLVGIQMHVSFIWDEPTGELVFGAINAASSSGDFDVLADLKSKSERQEDIVRTSIGSDVGVNFAMHMERARSSPGACRRIRNRAKQVTTAELQYLMNSALLAGEAADDIAALCAVLLLNLAVAEKVMKRNSAVKDGILDFLQSSGSRPYGTLATYLNPPEAEEAPEARGS</sequence>
<comment type="caution">
    <text evidence="4">The sequence shown here is derived from an EMBL/GenBank/DDBJ whole genome shotgun (WGS) entry which is preliminary data.</text>
</comment>
<comment type="subcellular location">
    <subcellularLocation>
        <location evidence="1">Membrane</location>
    </subcellularLocation>
</comment>
<dbReference type="PANTHER" id="PTHR22746">
    <property type="entry name" value="RAB6A-GEF COMPLEX PARTNER PROTEIN 1"/>
    <property type="match status" value="1"/>
</dbReference>
<accession>A0AAV8URF8</accession>
<keyword evidence="2" id="KW-0472">Membrane</keyword>
<dbReference type="Proteomes" id="UP001157974">
    <property type="component" value="Unassembled WGS sequence"/>
</dbReference>
<proteinExistence type="predicted"/>
<dbReference type="InterPro" id="IPR009771">
    <property type="entry name" value="RIC1_C"/>
</dbReference>
<dbReference type="PANTHER" id="PTHR22746:SF10">
    <property type="entry name" value="GUANINE NUCLEOTIDE EXCHANGE FACTOR SUBUNIT RIC1"/>
    <property type="match status" value="1"/>
</dbReference>
<dbReference type="EMBL" id="JAMWBK010000006">
    <property type="protein sequence ID" value="KAJ8903872.1"/>
    <property type="molecule type" value="Genomic_DNA"/>
</dbReference>
<name>A0AAV8URF8_9RHOD</name>
<dbReference type="GO" id="GO:0042147">
    <property type="term" value="P:retrograde transport, endosome to Golgi"/>
    <property type="evidence" value="ECO:0007669"/>
    <property type="project" value="TreeGrafter"/>
</dbReference>
<evidence type="ECO:0000313" key="5">
    <source>
        <dbReference type="Proteomes" id="UP001157974"/>
    </source>
</evidence>
<protein>
    <recommendedName>
        <fullName evidence="3">RIC1 C-terminal alpha solenoid region domain-containing protein</fullName>
    </recommendedName>
</protein>
<organism evidence="4 5">
    <name type="scientific">Rhodosorus marinus</name>
    <dbReference type="NCBI Taxonomy" id="101924"/>
    <lineage>
        <taxon>Eukaryota</taxon>
        <taxon>Rhodophyta</taxon>
        <taxon>Stylonematophyceae</taxon>
        <taxon>Stylonematales</taxon>
        <taxon>Stylonemataceae</taxon>
        <taxon>Rhodosorus</taxon>
    </lineage>
</organism>
<dbReference type="GO" id="GO:0034066">
    <property type="term" value="C:Ric1-Rgp1 guanyl-nucleotide exchange factor complex"/>
    <property type="evidence" value="ECO:0007669"/>
    <property type="project" value="InterPro"/>
</dbReference>
<dbReference type="InterPro" id="IPR040096">
    <property type="entry name" value="Ric1"/>
</dbReference>
<evidence type="ECO:0000256" key="2">
    <source>
        <dbReference type="ARBA" id="ARBA00023136"/>
    </source>
</evidence>
<evidence type="ECO:0000313" key="4">
    <source>
        <dbReference type="EMBL" id="KAJ8903872.1"/>
    </source>
</evidence>
<reference evidence="4 5" key="1">
    <citation type="journal article" date="2023" name="Nat. Commun.">
        <title>Origin of minicircular mitochondrial genomes in red algae.</title>
        <authorList>
            <person name="Lee Y."/>
            <person name="Cho C.H."/>
            <person name="Lee Y.M."/>
            <person name="Park S.I."/>
            <person name="Yang J.H."/>
            <person name="West J.A."/>
            <person name="Bhattacharya D."/>
            <person name="Yoon H.S."/>
        </authorList>
    </citation>
    <scope>NUCLEOTIDE SEQUENCE [LARGE SCALE GENOMIC DNA]</scope>
    <source>
        <strain evidence="4 5">CCMP1338</strain>
        <tissue evidence="4">Whole cell</tissue>
    </source>
</reference>
<evidence type="ECO:0000256" key="1">
    <source>
        <dbReference type="ARBA" id="ARBA00004370"/>
    </source>
</evidence>
<dbReference type="Pfam" id="PF07064">
    <property type="entry name" value="RIC1"/>
    <property type="match status" value="1"/>
</dbReference>